<dbReference type="OrthoDB" id="3979210at2759"/>
<dbReference type="EMBL" id="LK052890">
    <property type="protein sequence ID" value="CDR40698.1"/>
    <property type="molecule type" value="Genomic_DNA"/>
</dbReference>
<name>A0A061AST9_CYBFA</name>
<dbReference type="PhylomeDB" id="A0A061AST9"/>
<evidence type="ECO:0000313" key="1">
    <source>
        <dbReference type="EMBL" id="CDR40698.1"/>
    </source>
</evidence>
<organism evidence="1">
    <name type="scientific">Cyberlindnera fabianii</name>
    <name type="common">Yeast</name>
    <name type="synonym">Hansenula fabianii</name>
    <dbReference type="NCBI Taxonomy" id="36022"/>
    <lineage>
        <taxon>Eukaryota</taxon>
        <taxon>Fungi</taxon>
        <taxon>Dikarya</taxon>
        <taxon>Ascomycota</taxon>
        <taxon>Saccharomycotina</taxon>
        <taxon>Saccharomycetes</taxon>
        <taxon>Phaffomycetales</taxon>
        <taxon>Phaffomycetaceae</taxon>
        <taxon>Cyberlindnera</taxon>
    </lineage>
</organism>
<sequence>MENLPIEITLKIIDLAPELRFVSRHFYIVYNLKCKHDFLRLLNLSLAQQLEPYIDQYLKTLTFWNGALQSLVAPEPLWWVVLSFLRNRKLFFAPRYLSTESAPGVKIECSERLLSIPQAYKVTYSQNFKLSPGSYSLQLCLMNRRSTRGLGTMRFRLNGPGLEFNQYPPTYICEILPPGQFSVLNLGDFTIADSGLDKLVDYQLELEEEGMYPKVDLEFRYIDFKNAALTNGNSPLYYSMTDDDICPVPDAERDLHVAIETLIDRGIKSPHLPTMLSDTDITNFYTSGSRSVKMMNPNAQKSFKEVAYTSLRPWKVPF</sequence>
<dbReference type="AlphaFoldDB" id="A0A061AST9"/>
<reference evidence="1" key="1">
    <citation type="journal article" date="2014" name="Genome Announc.">
        <title>Genome sequence of the yeast Cyberlindnera fabianii (Hansenula fabianii).</title>
        <authorList>
            <person name="Freel K.C."/>
            <person name="Sarilar V."/>
            <person name="Neuveglise C."/>
            <person name="Devillers H."/>
            <person name="Friedrich A."/>
            <person name="Schacherer J."/>
        </authorList>
    </citation>
    <scope>NUCLEOTIDE SEQUENCE</scope>
    <source>
        <strain evidence="1">YJS4271</strain>
    </source>
</reference>
<gene>
    <name evidence="1" type="ORF">CYFA0S_05e03422g</name>
</gene>
<dbReference type="VEuPathDB" id="FungiDB:BON22_2125"/>
<proteinExistence type="predicted"/>
<accession>A0A061AST9</accession>
<protein>
    <submittedName>
        <fullName evidence="1">CYFA0S05e03422g1_1</fullName>
    </submittedName>
</protein>